<protein>
    <submittedName>
        <fullName evidence="2">CPVL</fullName>
        <ecNumber evidence="2">3.4.16.-</ecNumber>
    </submittedName>
</protein>
<dbReference type="InterPro" id="IPR001563">
    <property type="entry name" value="Peptidase_S10"/>
</dbReference>
<keyword evidence="3" id="KW-1185">Reference proteome</keyword>
<dbReference type="EC" id="3.4.16.-" evidence="2"/>
<comment type="similarity">
    <text evidence="1">Belongs to the peptidase S10 family.</text>
</comment>
<proteinExistence type="inferred from homology"/>
<dbReference type="Pfam" id="PF00450">
    <property type="entry name" value="Peptidase_S10"/>
    <property type="match status" value="1"/>
</dbReference>
<evidence type="ECO:0000256" key="1">
    <source>
        <dbReference type="ARBA" id="ARBA00009431"/>
    </source>
</evidence>
<gene>
    <name evidence="2" type="ORF">LSAA_7663</name>
</gene>
<dbReference type="AlphaFoldDB" id="A0A7R8CTB4"/>
<dbReference type="InterPro" id="IPR029058">
    <property type="entry name" value="AB_hydrolase_fold"/>
</dbReference>
<dbReference type="GO" id="GO:0006508">
    <property type="term" value="P:proteolysis"/>
    <property type="evidence" value="ECO:0007669"/>
    <property type="project" value="InterPro"/>
</dbReference>
<evidence type="ECO:0000313" key="3">
    <source>
        <dbReference type="Proteomes" id="UP000675881"/>
    </source>
</evidence>
<dbReference type="Gene3D" id="3.40.50.1820">
    <property type="entry name" value="alpha/beta hydrolase"/>
    <property type="match status" value="1"/>
</dbReference>
<keyword evidence="2" id="KW-0378">Hydrolase</keyword>
<dbReference type="PROSITE" id="PS00560">
    <property type="entry name" value="CARBOXYPEPT_SER_HIS"/>
    <property type="match status" value="1"/>
</dbReference>
<sequence>MKSVKPLVESLLKNYRVMIYNGQTDIIIAWPLTESFITSMKWSGADEYITTKRKIWRFGNDVAGYAKEVGNLTQVLVRNAGHMIPYDQPKWAFDLIHRFTSKKGF</sequence>
<accession>A0A7R8CTB4</accession>
<organism evidence="2 3">
    <name type="scientific">Lepeophtheirus salmonis</name>
    <name type="common">Salmon louse</name>
    <name type="synonym">Caligus salmonis</name>
    <dbReference type="NCBI Taxonomy" id="72036"/>
    <lineage>
        <taxon>Eukaryota</taxon>
        <taxon>Metazoa</taxon>
        <taxon>Ecdysozoa</taxon>
        <taxon>Arthropoda</taxon>
        <taxon>Crustacea</taxon>
        <taxon>Multicrustacea</taxon>
        <taxon>Hexanauplia</taxon>
        <taxon>Copepoda</taxon>
        <taxon>Siphonostomatoida</taxon>
        <taxon>Caligidae</taxon>
        <taxon>Lepeophtheirus</taxon>
    </lineage>
</organism>
<dbReference type="OrthoDB" id="443318at2759"/>
<dbReference type="SUPFAM" id="SSF53474">
    <property type="entry name" value="alpha/beta-Hydrolases"/>
    <property type="match status" value="1"/>
</dbReference>
<evidence type="ECO:0000313" key="2">
    <source>
        <dbReference type="EMBL" id="CAF2888978.1"/>
    </source>
</evidence>
<reference evidence="2" key="1">
    <citation type="submission" date="2021-02" db="EMBL/GenBank/DDBJ databases">
        <authorList>
            <person name="Bekaert M."/>
        </authorList>
    </citation>
    <scope>NUCLEOTIDE SEQUENCE</scope>
    <source>
        <strain evidence="2">IoA-00</strain>
    </source>
</reference>
<dbReference type="Proteomes" id="UP000675881">
    <property type="component" value="Chromosome 3"/>
</dbReference>
<dbReference type="InterPro" id="IPR033124">
    <property type="entry name" value="Ser_caboxypep_his_AS"/>
</dbReference>
<dbReference type="GO" id="GO:0004185">
    <property type="term" value="F:serine-type carboxypeptidase activity"/>
    <property type="evidence" value="ECO:0007669"/>
    <property type="project" value="InterPro"/>
</dbReference>
<name>A0A7R8CTB4_LEPSM</name>
<keyword evidence="2" id="KW-0121">Carboxypeptidase</keyword>
<keyword evidence="2" id="KW-0645">Protease</keyword>
<dbReference type="EMBL" id="HG994582">
    <property type="protein sequence ID" value="CAF2888978.1"/>
    <property type="molecule type" value="Genomic_DNA"/>
</dbReference>